<reference evidence="3 4" key="1">
    <citation type="journal article" date="2015" name="Infect. Genet. Evol.">
        <title>Genomic sequences of six botulinum neurotoxin-producing strains representing three clostridial species illustrate the mobility and diversity of botulinum neurotoxin genes.</title>
        <authorList>
            <person name="Smith T.J."/>
            <person name="Hill K.K."/>
            <person name="Xie G."/>
            <person name="Foley B.T."/>
            <person name="Williamson C.H."/>
            <person name="Foster J.T."/>
            <person name="Johnson S.L."/>
            <person name="Chertkov O."/>
            <person name="Teshima H."/>
            <person name="Gibbons H.S."/>
            <person name="Johnsky L.A."/>
            <person name="Karavis M.A."/>
            <person name="Smith L.A."/>
        </authorList>
    </citation>
    <scope>NUCLEOTIDE SEQUENCE [LARGE SCALE GENOMIC DNA]</scope>
    <source>
        <strain evidence="3 4">CDC 2741</strain>
    </source>
</reference>
<dbReference type="SMART" id="SM00047">
    <property type="entry name" value="LYZ2"/>
    <property type="match status" value="1"/>
</dbReference>
<keyword evidence="4" id="KW-1185">Reference proteome</keyword>
<accession>A0A0C1QYM8</accession>
<keyword evidence="1" id="KW-0472">Membrane</keyword>
<proteinExistence type="predicted"/>
<dbReference type="InterPro" id="IPR002901">
    <property type="entry name" value="MGlyc_endo_b_GlcNAc-like_dom"/>
</dbReference>
<dbReference type="InterPro" id="IPR053195">
    <property type="entry name" value="Bax-like"/>
</dbReference>
<evidence type="ECO:0000313" key="3">
    <source>
        <dbReference type="EMBL" id="KIE46157.1"/>
    </source>
</evidence>
<keyword evidence="1" id="KW-0812">Transmembrane</keyword>
<organism evidence="3 4">
    <name type="scientific">Clostridium argentinense CDC 2741</name>
    <dbReference type="NCBI Taxonomy" id="1418104"/>
    <lineage>
        <taxon>Bacteria</taxon>
        <taxon>Bacillati</taxon>
        <taxon>Bacillota</taxon>
        <taxon>Clostridia</taxon>
        <taxon>Eubacteriales</taxon>
        <taxon>Clostridiaceae</taxon>
        <taxon>Clostridium</taxon>
    </lineage>
</organism>
<evidence type="ECO:0000313" key="4">
    <source>
        <dbReference type="Proteomes" id="UP000031366"/>
    </source>
</evidence>
<dbReference type="PANTHER" id="PTHR40572:SF1">
    <property type="entry name" value="PROTEIN BAX"/>
    <property type="match status" value="1"/>
</dbReference>
<comment type="caution">
    <text evidence="3">The sequence shown here is derived from an EMBL/GenBank/DDBJ whole genome shotgun (WGS) entry which is preliminary data.</text>
</comment>
<keyword evidence="1" id="KW-1133">Transmembrane helix</keyword>
<evidence type="ECO:0000256" key="1">
    <source>
        <dbReference type="SAM" id="Phobius"/>
    </source>
</evidence>
<dbReference type="Proteomes" id="UP000031366">
    <property type="component" value="Unassembled WGS sequence"/>
</dbReference>
<feature type="transmembrane region" description="Helical" evidence="1">
    <location>
        <begin position="30"/>
        <end position="51"/>
    </location>
</feature>
<protein>
    <submittedName>
        <fullName evidence="3">Mannosyl-glycoendo-beta-N-acetylglucosaminidase family protein</fullName>
    </submittedName>
</protein>
<feature type="domain" description="Mannosyl-glycoprotein endo-beta-N-acetylglucosamidase-like" evidence="2">
    <location>
        <begin position="163"/>
        <end position="322"/>
    </location>
</feature>
<gene>
    <name evidence="3" type="ORF">U732_1864</name>
</gene>
<name>A0A0C1QYM8_9CLOT</name>
<dbReference type="GO" id="GO:0004040">
    <property type="term" value="F:amidase activity"/>
    <property type="evidence" value="ECO:0007669"/>
    <property type="project" value="InterPro"/>
</dbReference>
<dbReference type="PANTHER" id="PTHR40572">
    <property type="entry name" value="PROTEIN BAX"/>
    <property type="match status" value="1"/>
</dbReference>
<evidence type="ECO:0000259" key="2">
    <source>
        <dbReference type="SMART" id="SM00047"/>
    </source>
</evidence>
<sequence length="329" mass="37918">MWGNIVRQRSRMIDTINIGRRKRRKKTNMFGKILFLVMLICILYISINYFIKEDNIILSDSEINLYINAADDVSKGKLQVNWKYLAAIDGVRYKKDFSKVNTENLKELGENFLKKDGTSSKKDAYKLINLEDMLNKLSFNEKEKEKVHKYLTELELIGLASDNLRKDSPYRAFIEELSPKAIELYNKHGILPSITIGQAILESGWGKSDLSVKANNLFGIKADSSWKGESVSMTTSEYYNDVIQDKFRRYKNKTDSLDDYGKFLVENDRYKKNGLFEATQYMGQAKALENAGYSTKQDENGNNIYSNLLINVIKENDLQLIDNKVQSPK</sequence>
<dbReference type="Gene3D" id="1.10.530.10">
    <property type="match status" value="1"/>
</dbReference>
<dbReference type="Pfam" id="PF01832">
    <property type="entry name" value="Glucosaminidase"/>
    <property type="match status" value="1"/>
</dbReference>
<dbReference type="EMBL" id="AYSO01000017">
    <property type="protein sequence ID" value="KIE46157.1"/>
    <property type="molecule type" value="Genomic_DNA"/>
</dbReference>
<dbReference type="AlphaFoldDB" id="A0A0C1QYM8"/>
<dbReference type="STRING" id="29341.RSJ17_16190"/>